<dbReference type="Pfam" id="PF01814">
    <property type="entry name" value="Hemerythrin"/>
    <property type="match status" value="1"/>
</dbReference>
<dbReference type="Proteomes" id="UP000308705">
    <property type="component" value="Unassembled WGS sequence"/>
</dbReference>
<evidence type="ECO:0000313" key="3">
    <source>
        <dbReference type="Proteomes" id="UP000308705"/>
    </source>
</evidence>
<proteinExistence type="predicted"/>
<dbReference type="OrthoDB" id="4618973at2"/>
<reference evidence="2 3" key="1">
    <citation type="submission" date="2019-04" db="EMBL/GenBank/DDBJ databases">
        <title>Herbidospora sp. NEAU-GS14.nov., a novel actinomycete isolated from soil.</title>
        <authorList>
            <person name="Han L."/>
        </authorList>
    </citation>
    <scope>NUCLEOTIDE SEQUENCE [LARGE SCALE GENOMIC DNA]</scope>
    <source>
        <strain evidence="2 3">NEAU-GS14</strain>
    </source>
</reference>
<gene>
    <name evidence="2" type="ORF">FDA94_35875</name>
</gene>
<keyword evidence="3" id="KW-1185">Reference proteome</keyword>
<comment type="caution">
    <text evidence="2">The sequence shown here is derived from an EMBL/GenBank/DDBJ whole genome shotgun (WGS) entry which is preliminary data.</text>
</comment>
<dbReference type="AlphaFoldDB" id="A0A4U3LWQ0"/>
<dbReference type="Gene3D" id="3.30.530.20">
    <property type="match status" value="1"/>
</dbReference>
<dbReference type="InterPro" id="IPR012312">
    <property type="entry name" value="Hemerythrin-like"/>
</dbReference>
<dbReference type="InterPro" id="IPR023393">
    <property type="entry name" value="START-like_dom_sf"/>
</dbReference>
<evidence type="ECO:0000259" key="1">
    <source>
        <dbReference type="Pfam" id="PF01814"/>
    </source>
</evidence>
<name>A0A4U3LWQ0_9ACTN</name>
<sequence length="408" mass="46510">MYPIKFDWFEYCSKGDVMAATTTEPPQVLRPEGSVSRVIAADPLRLYEWVADVTRTPEWSPETRRCDWLGDGRGVGARFAGLNVYGFWRWTRECEVVAADPGREFAFRTVPEGKITDSTIWSYRFEPVDGGTRVTHGYEMVRRMTLGQQRAAALIMPRHRDRRPDMARSLDRMADLAEGRADACQPFLGQAHTAEGPIPLGTMYVMHHAFRRDLRDLSRAVPATPLTDHEVWAALARRWTAFATTLHHHHTIEDTSIWPRVRERADVAATMAAMEAEHDLIDPLLDKCAEGFRGMTLIPDNRTRENLAADVARFRQMLEDHLAHEETEALPLIQRHLSLAAWQDSEKAAQAEFKFADLAFALPWTALEVPPETFRMALADGGPILRLLLALTRPRFMRDHRVAFRWAS</sequence>
<protein>
    <recommendedName>
        <fullName evidence="1">Hemerythrin-like domain-containing protein</fullName>
    </recommendedName>
</protein>
<dbReference type="CDD" id="cd07812">
    <property type="entry name" value="SRPBCC"/>
    <property type="match status" value="1"/>
</dbReference>
<dbReference type="Pfam" id="PF10604">
    <property type="entry name" value="Polyketide_cyc2"/>
    <property type="match status" value="1"/>
</dbReference>
<dbReference type="InterPro" id="IPR019587">
    <property type="entry name" value="Polyketide_cyclase/dehydratase"/>
</dbReference>
<dbReference type="SUPFAM" id="SSF55961">
    <property type="entry name" value="Bet v1-like"/>
    <property type="match status" value="1"/>
</dbReference>
<dbReference type="Gene3D" id="1.20.120.520">
    <property type="entry name" value="nmb1532 protein domain like"/>
    <property type="match status" value="1"/>
</dbReference>
<dbReference type="CDD" id="cd12108">
    <property type="entry name" value="Hr-like"/>
    <property type="match status" value="1"/>
</dbReference>
<accession>A0A4U3LWQ0</accession>
<organism evidence="2 3">
    <name type="scientific">Herbidospora galbida</name>
    <dbReference type="NCBI Taxonomy" id="2575442"/>
    <lineage>
        <taxon>Bacteria</taxon>
        <taxon>Bacillati</taxon>
        <taxon>Actinomycetota</taxon>
        <taxon>Actinomycetes</taxon>
        <taxon>Streptosporangiales</taxon>
        <taxon>Streptosporangiaceae</taxon>
        <taxon>Herbidospora</taxon>
    </lineage>
</organism>
<evidence type="ECO:0000313" key="2">
    <source>
        <dbReference type="EMBL" id="TKK80635.1"/>
    </source>
</evidence>
<feature type="domain" description="Hemerythrin-like" evidence="1">
    <location>
        <begin position="202"/>
        <end position="333"/>
    </location>
</feature>
<dbReference type="EMBL" id="SZQA01000058">
    <property type="protein sequence ID" value="TKK80635.1"/>
    <property type="molecule type" value="Genomic_DNA"/>
</dbReference>